<dbReference type="EMBL" id="CP012034">
    <property type="protein sequence ID" value="AKP66562.1"/>
    <property type="molecule type" value="Genomic_DNA"/>
</dbReference>
<name>A0A0H4QF43_9LACO</name>
<evidence type="ECO:0000259" key="2">
    <source>
        <dbReference type="Pfam" id="PF12850"/>
    </source>
</evidence>
<dbReference type="AlphaFoldDB" id="A0A0H4QF43"/>
<protein>
    <recommendedName>
        <fullName evidence="2">Calcineurin-like phosphoesterase domain-containing protein</fullName>
    </recommendedName>
</protein>
<dbReference type="Gene3D" id="3.60.21.10">
    <property type="match status" value="1"/>
</dbReference>
<accession>A0A0H4QF43</accession>
<dbReference type="PANTHER" id="PTHR42850">
    <property type="entry name" value="METALLOPHOSPHOESTERASE"/>
    <property type="match status" value="1"/>
</dbReference>
<gene>
    <name evidence="3" type="ORF">ABM34_02665</name>
</gene>
<organism evidence="3 4">
    <name type="scientific">Companilactobacillus ginsenosidimutans</name>
    <dbReference type="NCBI Taxonomy" id="1007676"/>
    <lineage>
        <taxon>Bacteria</taxon>
        <taxon>Bacillati</taxon>
        <taxon>Bacillota</taxon>
        <taxon>Bacilli</taxon>
        <taxon>Lactobacillales</taxon>
        <taxon>Lactobacillaceae</taxon>
        <taxon>Companilactobacillus</taxon>
    </lineage>
</organism>
<dbReference type="InterPro" id="IPR029052">
    <property type="entry name" value="Metallo-depent_PP-like"/>
</dbReference>
<dbReference type="GO" id="GO:0005737">
    <property type="term" value="C:cytoplasm"/>
    <property type="evidence" value="ECO:0007669"/>
    <property type="project" value="TreeGrafter"/>
</dbReference>
<dbReference type="PATRIC" id="fig|1007676.4.peg.552"/>
<dbReference type="PANTHER" id="PTHR42850:SF2">
    <property type="entry name" value="BLL5683 PROTEIN"/>
    <property type="match status" value="1"/>
</dbReference>
<dbReference type="PIRSF" id="PIRSF000883">
    <property type="entry name" value="Pesterase_MJ0912"/>
    <property type="match status" value="1"/>
</dbReference>
<comment type="similarity">
    <text evidence="1">Belongs to the metallophosphoesterase superfamily. YfcE family.</text>
</comment>
<dbReference type="STRING" id="1007676.ABM34_02665"/>
<sequence length="287" mass="33233">MDHRIGILSDIHGNVTALKTVLKQLQTENITEYWFLGDLMTPGPGVNEIFDMLNSLNTTVFIRGNWDDLVIKILSDDEQYLDFDNDGYVHVARMVEYLSETITAANFKQLRDAPTFKKFSINGLNIQVSHNLTLKNFGHELLPYEIQGNFDELVEDSKIDLAFYGHTHHQLMRTTSDDQMIINPGSIGDPYTDWKKFSNDFRAEYAVLDIDSSGYSNVSFKRAAYDVNAELELAKSMKLPYIEQYDKLLHTGQASTHDIDSLKKYNDQYGYKKDVREYFKRIRKKHF</sequence>
<dbReference type="Proteomes" id="UP000036106">
    <property type="component" value="Chromosome"/>
</dbReference>
<reference evidence="4" key="1">
    <citation type="submission" date="2015-07" db="EMBL/GenBank/DDBJ databases">
        <title>Lactobacillus ginsenosidimutans/EMML 3141/ whole genome sequencing.</title>
        <authorList>
            <person name="Kim M.K."/>
            <person name="Im W.-T."/>
            <person name="Srinivasan S."/>
            <person name="Lee J.-J."/>
        </authorList>
    </citation>
    <scope>NUCLEOTIDE SEQUENCE [LARGE SCALE GENOMIC DNA]</scope>
    <source>
        <strain evidence="4">EMML 3041</strain>
    </source>
</reference>
<dbReference type="OrthoDB" id="9813918at2"/>
<dbReference type="KEGG" id="lgn:ABM34_02665"/>
<feature type="domain" description="Calcineurin-like phosphoesterase" evidence="2">
    <location>
        <begin position="4"/>
        <end position="212"/>
    </location>
</feature>
<proteinExistence type="inferred from homology"/>
<evidence type="ECO:0000313" key="4">
    <source>
        <dbReference type="Proteomes" id="UP000036106"/>
    </source>
</evidence>
<dbReference type="RefSeq" id="WP_048703063.1">
    <property type="nucleotide sequence ID" value="NZ_CP012034.1"/>
</dbReference>
<dbReference type="GO" id="GO:0016791">
    <property type="term" value="F:phosphatase activity"/>
    <property type="evidence" value="ECO:0007669"/>
    <property type="project" value="TreeGrafter"/>
</dbReference>
<dbReference type="SUPFAM" id="SSF56300">
    <property type="entry name" value="Metallo-dependent phosphatases"/>
    <property type="match status" value="1"/>
</dbReference>
<dbReference type="InterPro" id="IPR024654">
    <property type="entry name" value="Calcineurin-like_PHP_lpxH"/>
</dbReference>
<evidence type="ECO:0000256" key="1">
    <source>
        <dbReference type="ARBA" id="ARBA00008950"/>
    </source>
</evidence>
<keyword evidence="4" id="KW-1185">Reference proteome</keyword>
<dbReference type="InterPro" id="IPR011152">
    <property type="entry name" value="Pesterase_MJ0912"/>
</dbReference>
<evidence type="ECO:0000313" key="3">
    <source>
        <dbReference type="EMBL" id="AKP66562.1"/>
    </source>
</evidence>
<dbReference type="Pfam" id="PF12850">
    <property type="entry name" value="Metallophos_2"/>
    <property type="match status" value="1"/>
</dbReference>
<dbReference type="InterPro" id="IPR050126">
    <property type="entry name" value="Ap4A_hydrolase"/>
</dbReference>